<feature type="transmembrane region" description="Helical" evidence="6">
    <location>
        <begin position="42"/>
        <end position="63"/>
    </location>
</feature>
<dbReference type="GO" id="GO:0005886">
    <property type="term" value="C:plasma membrane"/>
    <property type="evidence" value="ECO:0007669"/>
    <property type="project" value="UniProtKB-SubCell"/>
</dbReference>
<keyword evidence="5 6" id="KW-0472">Membrane</keyword>
<dbReference type="SUPFAM" id="SSF81342">
    <property type="entry name" value="Transmembrane di-heme cytochromes"/>
    <property type="match status" value="1"/>
</dbReference>
<dbReference type="Pfam" id="PF01292">
    <property type="entry name" value="Ni_hydr_CYTB"/>
    <property type="match status" value="1"/>
</dbReference>
<dbReference type="InterPro" id="IPR016174">
    <property type="entry name" value="Di-haem_cyt_TM"/>
</dbReference>
<feature type="transmembrane region" description="Helical" evidence="6">
    <location>
        <begin position="144"/>
        <end position="162"/>
    </location>
</feature>
<comment type="subcellular location">
    <subcellularLocation>
        <location evidence="1">Cell membrane</location>
        <topology evidence="1">Multi-pass membrane protein</topology>
    </subcellularLocation>
</comment>
<dbReference type="PANTHER" id="PTHR30485">
    <property type="entry name" value="NI/FE-HYDROGENASE 1 B-TYPE CYTOCHROME SUBUNIT"/>
    <property type="match status" value="1"/>
</dbReference>
<evidence type="ECO:0000313" key="8">
    <source>
        <dbReference type="EMBL" id="NWF44017.1"/>
    </source>
</evidence>
<dbReference type="RefSeq" id="WP_177132709.1">
    <property type="nucleotide sequence ID" value="NZ_VYGV01000001.1"/>
</dbReference>
<dbReference type="AlphaFoldDB" id="A0A7Y8GSH4"/>
<organism evidence="8 9">
    <name type="scientific">Hydrogenophaga aromaticivorans</name>
    <dbReference type="NCBI Taxonomy" id="2610898"/>
    <lineage>
        <taxon>Bacteria</taxon>
        <taxon>Pseudomonadati</taxon>
        <taxon>Pseudomonadota</taxon>
        <taxon>Betaproteobacteria</taxon>
        <taxon>Burkholderiales</taxon>
        <taxon>Comamonadaceae</taxon>
        <taxon>Hydrogenophaga</taxon>
    </lineage>
</organism>
<keyword evidence="9" id="KW-1185">Reference proteome</keyword>
<dbReference type="GO" id="GO:0022904">
    <property type="term" value="P:respiratory electron transport chain"/>
    <property type="evidence" value="ECO:0007669"/>
    <property type="project" value="InterPro"/>
</dbReference>
<dbReference type="InterPro" id="IPR011577">
    <property type="entry name" value="Cyt_b561_bac/Ni-Hgenase"/>
</dbReference>
<evidence type="ECO:0000256" key="3">
    <source>
        <dbReference type="ARBA" id="ARBA00022692"/>
    </source>
</evidence>
<accession>A0A7Y8GSH4</accession>
<evidence type="ECO:0000259" key="7">
    <source>
        <dbReference type="Pfam" id="PF01292"/>
    </source>
</evidence>
<evidence type="ECO:0000313" key="9">
    <source>
        <dbReference type="Proteomes" id="UP000545507"/>
    </source>
</evidence>
<dbReference type="Gene3D" id="1.20.950.20">
    <property type="entry name" value="Transmembrane di-heme cytochromes, Chain C"/>
    <property type="match status" value="1"/>
</dbReference>
<evidence type="ECO:0000256" key="5">
    <source>
        <dbReference type="ARBA" id="ARBA00023136"/>
    </source>
</evidence>
<dbReference type="GO" id="GO:0009055">
    <property type="term" value="F:electron transfer activity"/>
    <property type="evidence" value="ECO:0007669"/>
    <property type="project" value="InterPro"/>
</dbReference>
<feature type="transmembrane region" description="Helical" evidence="6">
    <location>
        <begin position="101"/>
        <end position="124"/>
    </location>
</feature>
<keyword evidence="3 6" id="KW-0812">Transmembrane</keyword>
<sequence>MNLSASPATARPVWDRFVRVFHWTLVSCVLLNSFVVDDGENLHQWLGYLASALVVTRIVWGFIGSKHARFADFFPTPGRLMRHLRGMLSGQPEMHWGHNPLGAVMMLVLMALVLTLGVTGWMQSLDAFWGEEWLQDLHEQAGDLLLLSAGLHGAAAIVMGRLERTRLVKAMVTGIKETY</sequence>
<evidence type="ECO:0000256" key="1">
    <source>
        <dbReference type="ARBA" id="ARBA00004651"/>
    </source>
</evidence>
<proteinExistence type="predicted"/>
<evidence type="ECO:0000256" key="6">
    <source>
        <dbReference type="SAM" id="Phobius"/>
    </source>
</evidence>
<dbReference type="PANTHER" id="PTHR30485:SF2">
    <property type="entry name" value="BLL0597 PROTEIN"/>
    <property type="match status" value="1"/>
</dbReference>
<keyword evidence="4 6" id="KW-1133">Transmembrane helix</keyword>
<reference evidence="8 9" key="1">
    <citation type="submission" date="2019-09" db="EMBL/GenBank/DDBJ databases">
        <title>Hydrogenophaga aromatica sp. nov., isolated from a para-xylene-degrading enrichment culture.</title>
        <authorList>
            <person name="Tancsics A."/>
            <person name="Banerjee S."/>
        </authorList>
    </citation>
    <scope>NUCLEOTIDE SEQUENCE [LARGE SCALE GENOMIC DNA]</scope>
    <source>
        <strain evidence="8 9">D2P1</strain>
    </source>
</reference>
<dbReference type="GO" id="GO:0020037">
    <property type="term" value="F:heme binding"/>
    <property type="evidence" value="ECO:0007669"/>
    <property type="project" value="TreeGrafter"/>
</dbReference>
<dbReference type="EMBL" id="VYGV01000001">
    <property type="protein sequence ID" value="NWF44017.1"/>
    <property type="molecule type" value="Genomic_DNA"/>
</dbReference>
<feature type="domain" description="Cytochrome b561 bacterial/Ni-hydrogenase" evidence="7">
    <location>
        <begin position="13"/>
        <end position="174"/>
    </location>
</feature>
<name>A0A7Y8GSH4_9BURK</name>
<comment type="caution">
    <text evidence="8">The sequence shown here is derived from an EMBL/GenBank/DDBJ whole genome shotgun (WGS) entry which is preliminary data.</text>
</comment>
<gene>
    <name evidence="8" type="ORF">F3K02_01945</name>
</gene>
<evidence type="ECO:0000256" key="2">
    <source>
        <dbReference type="ARBA" id="ARBA00022475"/>
    </source>
</evidence>
<dbReference type="InterPro" id="IPR051542">
    <property type="entry name" value="Hydrogenase_cytochrome"/>
</dbReference>
<keyword evidence="2" id="KW-1003">Cell membrane</keyword>
<evidence type="ECO:0000256" key="4">
    <source>
        <dbReference type="ARBA" id="ARBA00022989"/>
    </source>
</evidence>
<dbReference type="Proteomes" id="UP000545507">
    <property type="component" value="Unassembled WGS sequence"/>
</dbReference>
<protein>
    <submittedName>
        <fullName evidence="8">Cytochrome B</fullName>
    </submittedName>
</protein>